<dbReference type="InterPro" id="IPR008949">
    <property type="entry name" value="Isoprenoid_synthase_dom_sf"/>
</dbReference>
<organism evidence="6 7">
    <name type="scientific">Aspergillus heteromorphus CBS 117.55</name>
    <dbReference type="NCBI Taxonomy" id="1448321"/>
    <lineage>
        <taxon>Eukaryota</taxon>
        <taxon>Fungi</taxon>
        <taxon>Dikarya</taxon>
        <taxon>Ascomycota</taxon>
        <taxon>Pezizomycotina</taxon>
        <taxon>Eurotiomycetes</taxon>
        <taxon>Eurotiomycetidae</taxon>
        <taxon>Eurotiales</taxon>
        <taxon>Aspergillaceae</taxon>
        <taxon>Aspergillus</taxon>
        <taxon>Aspergillus subgen. Circumdati</taxon>
    </lineage>
</organism>
<dbReference type="AlphaFoldDB" id="A0A317WSC4"/>
<dbReference type="Proteomes" id="UP000247233">
    <property type="component" value="Unassembled WGS sequence"/>
</dbReference>
<dbReference type="InterPro" id="IPR039702">
    <property type="entry name" value="FPS1-like"/>
</dbReference>
<keyword evidence="2 5" id="KW-0808">Transferase</keyword>
<evidence type="ECO:0000313" key="6">
    <source>
        <dbReference type="EMBL" id="PWY88232.1"/>
    </source>
</evidence>
<dbReference type="PANTHER" id="PTHR11525:SF0">
    <property type="entry name" value="FARNESYL PYROPHOSPHATE SYNTHASE"/>
    <property type="match status" value="1"/>
</dbReference>
<keyword evidence="4" id="KW-0460">Magnesium</keyword>
<dbReference type="PANTHER" id="PTHR11525">
    <property type="entry name" value="FARNESYL-PYROPHOSPHATE SYNTHETASE"/>
    <property type="match status" value="1"/>
</dbReference>
<dbReference type="VEuPathDB" id="FungiDB:BO70DRAFT_286712"/>
<dbReference type="InterPro" id="IPR033749">
    <property type="entry name" value="Polyprenyl_synt_CS"/>
</dbReference>
<dbReference type="GO" id="GO:0004161">
    <property type="term" value="F:dimethylallyltranstransferase activity"/>
    <property type="evidence" value="ECO:0007669"/>
    <property type="project" value="TreeGrafter"/>
</dbReference>
<dbReference type="STRING" id="1448321.A0A317WSC4"/>
<dbReference type="PROSITE" id="PS00444">
    <property type="entry name" value="POLYPRENYL_SYNTHASE_2"/>
    <property type="match status" value="1"/>
</dbReference>
<keyword evidence="7" id="KW-1185">Reference proteome</keyword>
<keyword evidence="3" id="KW-0479">Metal-binding</keyword>
<proteinExistence type="inferred from homology"/>
<sequence>MNHERFKSIFPIILNDALDYARSFHASDEMLSWFEKSLTHNTTNGKHLRGLLIPNTLSHILSRPLASSEFISAAKLGWLLELLQASVLMCDDIEDGDVTRRGKASWHAVPGVGLRAINDAAMLESTVFALLKRYFRDLECYVDLVEVFHETVFRTGAGQMVDLISSLSGNGVGSGSGSGSEDVNGDVCSFAGEWGECVWERIGEMKTAYYTVYAPVVLAMYLGRVATEKNLERVRSVALRLGVYYQVQDDFLDIFGEQEVFGKELGRDIRDGKCTWLIAGGWGRADEAQKRVLREWYGCGDGGGRAVEMVRGVFREVGMEEAYAAYEEEMLRMMEEVIADIEEGSSGLKKGMFTDIIHIMYKRRK</sequence>
<reference evidence="6 7" key="1">
    <citation type="submission" date="2016-12" db="EMBL/GenBank/DDBJ databases">
        <title>The genomes of Aspergillus section Nigri reveals drivers in fungal speciation.</title>
        <authorList>
            <consortium name="DOE Joint Genome Institute"/>
            <person name="Vesth T.C."/>
            <person name="Nybo J."/>
            <person name="Theobald S."/>
            <person name="Brandl J."/>
            <person name="Frisvad J.C."/>
            <person name="Nielsen K.F."/>
            <person name="Lyhne E.K."/>
            <person name="Kogle M.E."/>
            <person name="Kuo A."/>
            <person name="Riley R."/>
            <person name="Clum A."/>
            <person name="Nolan M."/>
            <person name="Lipzen A."/>
            <person name="Salamov A."/>
            <person name="Henrissat B."/>
            <person name="Wiebenga A."/>
            <person name="De Vries R.P."/>
            <person name="Grigoriev I.V."/>
            <person name="Mortensen U.H."/>
            <person name="Andersen M.R."/>
            <person name="Baker S.E."/>
        </authorList>
    </citation>
    <scope>NUCLEOTIDE SEQUENCE [LARGE SCALE GENOMIC DNA]</scope>
    <source>
        <strain evidence="6 7">CBS 117.55</strain>
    </source>
</reference>
<dbReference type="GO" id="GO:0005737">
    <property type="term" value="C:cytoplasm"/>
    <property type="evidence" value="ECO:0007669"/>
    <property type="project" value="TreeGrafter"/>
</dbReference>
<dbReference type="SFLD" id="SFLDS00005">
    <property type="entry name" value="Isoprenoid_Synthase_Type_I"/>
    <property type="match status" value="1"/>
</dbReference>
<dbReference type="PROSITE" id="PS00723">
    <property type="entry name" value="POLYPRENYL_SYNTHASE_1"/>
    <property type="match status" value="1"/>
</dbReference>
<comment type="cofactor">
    <cofactor evidence="1">
        <name>Mg(2+)</name>
        <dbReference type="ChEBI" id="CHEBI:18420"/>
    </cofactor>
</comment>
<dbReference type="EMBL" id="MSFL01000005">
    <property type="protein sequence ID" value="PWY88232.1"/>
    <property type="molecule type" value="Genomic_DNA"/>
</dbReference>
<dbReference type="InterPro" id="IPR000092">
    <property type="entry name" value="Polyprenyl_synt"/>
</dbReference>
<accession>A0A317WSC4</accession>
<evidence type="ECO:0000256" key="4">
    <source>
        <dbReference type="ARBA" id="ARBA00022842"/>
    </source>
</evidence>
<evidence type="ECO:0000256" key="5">
    <source>
        <dbReference type="RuleBase" id="RU004466"/>
    </source>
</evidence>
<dbReference type="SUPFAM" id="SSF48576">
    <property type="entry name" value="Terpenoid synthases"/>
    <property type="match status" value="1"/>
</dbReference>
<gene>
    <name evidence="6" type="ORF">BO70DRAFT_286712</name>
</gene>
<dbReference type="RefSeq" id="XP_025401768.1">
    <property type="nucleotide sequence ID" value="XM_025539208.1"/>
</dbReference>
<dbReference type="GO" id="GO:0046165">
    <property type="term" value="P:alcohol biosynthetic process"/>
    <property type="evidence" value="ECO:0007669"/>
    <property type="project" value="UniProtKB-ARBA"/>
</dbReference>
<dbReference type="GO" id="GO:0043386">
    <property type="term" value="P:mycotoxin biosynthetic process"/>
    <property type="evidence" value="ECO:0007669"/>
    <property type="project" value="UniProtKB-ARBA"/>
</dbReference>
<dbReference type="Pfam" id="PF00348">
    <property type="entry name" value="polyprenyl_synt"/>
    <property type="match status" value="1"/>
</dbReference>
<evidence type="ECO:0000313" key="7">
    <source>
        <dbReference type="Proteomes" id="UP000247233"/>
    </source>
</evidence>
<dbReference type="CDD" id="cd00685">
    <property type="entry name" value="Trans_IPPS_HT"/>
    <property type="match status" value="1"/>
</dbReference>
<dbReference type="GeneID" id="37061445"/>
<dbReference type="Gene3D" id="1.10.600.10">
    <property type="entry name" value="Farnesyl Diphosphate Synthase"/>
    <property type="match status" value="1"/>
</dbReference>
<dbReference type="GO" id="GO:0045337">
    <property type="term" value="P:farnesyl diphosphate biosynthetic process"/>
    <property type="evidence" value="ECO:0007669"/>
    <property type="project" value="TreeGrafter"/>
</dbReference>
<comment type="similarity">
    <text evidence="5">Belongs to the FPP/GGPP synthase family.</text>
</comment>
<protein>
    <submittedName>
        <fullName evidence="6">Terpenoid synthase</fullName>
    </submittedName>
</protein>
<dbReference type="GO" id="GO:0004337">
    <property type="term" value="F:(2E,6E)-farnesyl diphosphate synthase activity"/>
    <property type="evidence" value="ECO:0007669"/>
    <property type="project" value="TreeGrafter"/>
</dbReference>
<name>A0A317WSC4_9EURO</name>
<evidence type="ECO:0000256" key="2">
    <source>
        <dbReference type="ARBA" id="ARBA00022679"/>
    </source>
</evidence>
<dbReference type="GO" id="GO:0046872">
    <property type="term" value="F:metal ion binding"/>
    <property type="evidence" value="ECO:0007669"/>
    <property type="project" value="UniProtKB-KW"/>
</dbReference>
<evidence type="ECO:0000256" key="3">
    <source>
        <dbReference type="ARBA" id="ARBA00022723"/>
    </source>
</evidence>
<evidence type="ECO:0000256" key="1">
    <source>
        <dbReference type="ARBA" id="ARBA00001946"/>
    </source>
</evidence>
<comment type="caution">
    <text evidence="6">The sequence shown here is derived from an EMBL/GenBank/DDBJ whole genome shotgun (WGS) entry which is preliminary data.</text>
</comment>
<dbReference type="OrthoDB" id="10257492at2759"/>